<dbReference type="Proteomes" id="UP001255856">
    <property type="component" value="Unassembled WGS sequence"/>
</dbReference>
<evidence type="ECO:0000313" key="3">
    <source>
        <dbReference type="Proteomes" id="UP001255856"/>
    </source>
</evidence>
<feature type="compositionally biased region" description="Basic and acidic residues" evidence="1">
    <location>
        <begin position="1"/>
        <end position="14"/>
    </location>
</feature>
<evidence type="ECO:0000256" key="1">
    <source>
        <dbReference type="SAM" id="MobiDB-lite"/>
    </source>
</evidence>
<name>A0AAD9IJV9_PROWI</name>
<reference evidence="2" key="1">
    <citation type="submission" date="2021-01" db="EMBL/GenBank/DDBJ databases">
        <authorList>
            <person name="Eckstrom K.M.E."/>
        </authorList>
    </citation>
    <scope>NUCLEOTIDE SEQUENCE</scope>
    <source>
        <strain evidence="2">UVCC 0001</strain>
    </source>
</reference>
<sequence length="143" mass="16150">MAAETAPKRTREEVEAAEEAPVDAKKSKVDSMETESSPSPSSGPVTIGYKTFENGAAAYEYFKKLHSKLRKYQNLNEYEHHMVLELIKQGHPEAERKLEGGVKAIQLQDKEHEGHRSSCFHLIRPDGSSEDVSYRYEDDLVVV</sequence>
<dbReference type="InterPro" id="IPR044673">
    <property type="entry name" value="DCL-like"/>
</dbReference>
<proteinExistence type="predicted"/>
<dbReference type="PANTHER" id="PTHR33415:SF12">
    <property type="entry name" value="PROTEIN EMBRYO DEFECTIVE 514"/>
    <property type="match status" value="1"/>
</dbReference>
<feature type="compositionally biased region" description="Basic and acidic residues" evidence="1">
    <location>
        <begin position="22"/>
        <end position="31"/>
    </location>
</feature>
<dbReference type="PANTHER" id="PTHR33415">
    <property type="entry name" value="PROTEIN EMBRYO DEFECTIVE 514"/>
    <property type="match status" value="1"/>
</dbReference>
<protein>
    <submittedName>
        <fullName evidence="2">Uncharacterized protein</fullName>
    </submittedName>
</protein>
<accession>A0AAD9IJV9</accession>
<dbReference type="EMBL" id="JASFZW010000002">
    <property type="protein sequence ID" value="KAK2079658.1"/>
    <property type="molecule type" value="Genomic_DNA"/>
</dbReference>
<dbReference type="AlphaFoldDB" id="A0AAD9IJV9"/>
<organism evidence="2 3">
    <name type="scientific">Prototheca wickerhamii</name>
    <dbReference type="NCBI Taxonomy" id="3111"/>
    <lineage>
        <taxon>Eukaryota</taxon>
        <taxon>Viridiplantae</taxon>
        <taxon>Chlorophyta</taxon>
        <taxon>core chlorophytes</taxon>
        <taxon>Trebouxiophyceae</taxon>
        <taxon>Chlorellales</taxon>
        <taxon>Chlorellaceae</taxon>
        <taxon>Prototheca</taxon>
    </lineage>
</organism>
<gene>
    <name evidence="2" type="ORF">QBZ16_002053</name>
</gene>
<dbReference type="Gene3D" id="3.10.450.40">
    <property type="match status" value="1"/>
</dbReference>
<comment type="caution">
    <text evidence="2">The sequence shown here is derived from an EMBL/GenBank/DDBJ whole genome shotgun (WGS) entry which is preliminary data.</text>
</comment>
<feature type="region of interest" description="Disordered" evidence="1">
    <location>
        <begin position="1"/>
        <end position="47"/>
    </location>
</feature>
<keyword evidence="3" id="KW-1185">Reference proteome</keyword>
<dbReference type="Pfam" id="PF11523">
    <property type="entry name" value="DUF3223"/>
    <property type="match status" value="1"/>
</dbReference>
<evidence type="ECO:0000313" key="2">
    <source>
        <dbReference type="EMBL" id="KAK2079658.1"/>
    </source>
</evidence>